<sequence>MQLCPPNPIRAAGGTPSSSPAAERLGWPLPPQSWAPGNRVKETQAPRACAGRGSPGISTPLWVLPGLEGPSQPGGCPSLGSLRFWNPRVLGHLREPSLKLKLEVLQILLCMCTTPTKEYQNAI</sequence>
<evidence type="ECO:0000313" key="1">
    <source>
        <dbReference type="EMBL" id="CAN0477573.1"/>
    </source>
</evidence>
<accession>A0AC59ZRL6</accession>
<name>A0AC59ZRL6_RANTA</name>
<organism evidence="1 2">
    <name type="scientific">Rangifer tarandus platyrhynchus</name>
    <name type="common">Svalbard reindeer</name>
    <dbReference type="NCBI Taxonomy" id="3082113"/>
    <lineage>
        <taxon>Eukaryota</taxon>
        <taxon>Metazoa</taxon>
        <taxon>Chordata</taxon>
        <taxon>Craniata</taxon>
        <taxon>Vertebrata</taxon>
        <taxon>Euteleostomi</taxon>
        <taxon>Mammalia</taxon>
        <taxon>Eutheria</taxon>
        <taxon>Laurasiatheria</taxon>
        <taxon>Artiodactyla</taxon>
        <taxon>Ruminantia</taxon>
        <taxon>Pecora</taxon>
        <taxon>Cervidae</taxon>
        <taxon>Odocoileinae</taxon>
        <taxon>Rangifer</taxon>
    </lineage>
</organism>
<protein>
    <submittedName>
        <fullName evidence="1">Uncharacterized protein</fullName>
    </submittedName>
</protein>
<dbReference type="Proteomes" id="UP001162501">
    <property type="component" value="Chromosome 32"/>
</dbReference>
<gene>
    <name evidence="1" type="ORF">MRATA1EN22A_LOCUS20823</name>
</gene>
<dbReference type="EMBL" id="OX596116">
    <property type="protein sequence ID" value="CAN0477573.1"/>
    <property type="molecule type" value="Genomic_DNA"/>
</dbReference>
<evidence type="ECO:0000313" key="2">
    <source>
        <dbReference type="Proteomes" id="UP001162501"/>
    </source>
</evidence>
<reference evidence="1" key="1">
    <citation type="submission" date="2023-05" db="EMBL/GenBank/DDBJ databases">
        <authorList>
            <consortium name="ELIXIR-Norway"/>
        </authorList>
    </citation>
    <scope>NUCLEOTIDE SEQUENCE</scope>
</reference>
<reference evidence="1" key="2">
    <citation type="submission" date="2025-03" db="EMBL/GenBank/DDBJ databases">
        <authorList>
            <consortium name="ELIXIR-Norway"/>
            <consortium name="Elixir Norway"/>
        </authorList>
    </citation>
    <scope>NUCLEOTIDE SEQUENCE</scope>
</reference>
<proteinExistence type="predicted"/>